<evidence type="ECO:0000256" key="1">
    <source>
        <dbReference type="ARBA" id="ARBA00022722"/>
    </source>
</evidence>
<sequence>MTNEFTRESLESLLDVAMGRTLGEVDSKHLIDRYVETRPDRVVKGVPGDIIEQSVLGLPKDSLQKADLLVDGTPTELKVTGVYKRGEGANAEYHAKERLTITNVSYSGVVQESFLDSHLWEKIQNILLVYYQYGDTRALSTEDYRKFRYLLYSNLHFSDEEREIIKSDWEQVHGFFASERGQYVIRQLQDSQTDDEERRALRAELSVALGGLMYLEVAPKFPRARLAIKNSYFKVKTKEIFSAKASQQKLAGVSGYSDLLQQISKSVAPYIGMKLGDIAKEAAEAKSSTLADRISKGATNYILGYMLTGDYVKATSIEELAKSGFIVKAIPIKDTGHKKEDSKLTPVVFSEFEDDTAFEDSTLFDYLFSHRFLCGVFERHQGRDRSLDIFRGVKVIEFSDSMFEESARKVWETMRRMYLQQEMTTHLALRKDGTVIYNKNGFPKMGNNLPKSKEYEIFIKGTSGDSSKKPLVLNGHAFYNLDYWIKGSLMVELLNESEFL</sequence>
<dbReference type="EMBL" id="DWUS01000122">
    <property type="protein sequence ID" value="HJD51279.1"/>
    <property type="molecule type" value="Genomic_DNA"/>
</dbReference>
<reference evidence="5" key="1">
    <citation type="journal article" date="2021" name="PeerJ">
        <title>Extensive microbial diversity within the chicken gut microbiome revealed by metagenomics and culture.</title>
        <authorList>
            <person name="Gilroy R."/>
            <person name="Ravi A."/>
            <person name="Getino M."/>
            <person name="Pursley I."/>
            <person name="Horton D.L."/>
            <person name="Alikhan N.F."/>
            <person name="Baker D."/>
            <person name="Gharbi K."/>
            <person name="Hall N."/>
            <person name="Watson M."/>
            <person name="Adriaenssens E.M."/>
            <person name="Foster-Nyarko E."/>
            <person name="Jarju S."/>
            <person name="Secka A."/>
            <person name="Antonio M."/>
            <person name="Oren A."/>
            <person name="Chaudhuri R.R."/>
            <person name="La Ragione R."/>
            <person name="Hildebrand F."/>
            <person name="Pallen M.J."/>
        </authorList>
    </citation>
    <scope>NUCLEOTIDE SEQUENCE</scope>
    <source>
        <strain evidence="5">ChiHjej10B9-4811</strain>
    </source>
</reference>
<evidence type="ECO:0000259" key="4">
    <source>
        <dbReference type="SMART" id="SM00927"/>
    </source>
</evidence>
<reference evidence="5" key="2">
    <citation type="submission" date="2021-04" db="EMBL/GenBank/DDBJ databases">
        <authorList>
            <person name="Gilroy R."/>
        </authorList>
    </citation>
    <scope>NUCLEOTIDE SEQUENCE</scope>
    <source>
        <strain evidence="5">ChiHjej10B9-4811</strain>
    </source>
</reference>
<dbReference type="Gene3D" id="3.40.600.10">
    <property type="entry name" value="DNA mismatch repair MutH/Restriction endonuclease, type II"/>
    <property type="match status" value="2"/>
</dbReference>
<dbReference type="AlphaFoldDB" id="A0A9D2ZTD0"/>
<feature type="domain" description="DNA mismatch repair MutH/Type II restriction enzyme Sau3AI" evidence="4">
    <location>
        <begin position="58"/>
        <end position="168"/>
    </location>
</feature>
<dbReference type="GO" id="GO:0016787">
    <property type="term" value="F:hydrolase activity"/>
    <property type="evidence" value="ECO:0007669"/>
    <property type="project" value="UniProtKB-KW"/>
</dbReference>
<dbReference type="SMART" id="SM00927">
    <property type="entry name" value="MutH"/>
    <property type="match status" value="1"/>
</dbReference>
<accession>A0A9D2ZTD0</accession>
<dbReference type="GO" id="GO:0004519">
    <property type="term" value="F:endonuclease activity"/>
    <property type="evidence" value="ECO:0007669"/>
    <property type="project" value="UniProtKB-KW"/>
</dbReference>
<keyword evidence="1" id="KW-0540">Nuclease</keyword>
<proteinExistence type="predicted"/>
<dbReference type="GO" id="GO:0003677">
    <property type="term" value="F:DNA binding"/>
    <property type="evidence" value="ECO:0007669"/>
    <property type="project" value="InterPro"/>
</dbReference>
<protein>
    <recommendedName>
        <fullName evidence="4">DNA mismatch repair MutH/Type II restriction enzyme Sau3AI domain-containing protein</fullName>
    </recommendedName>
</protein>
<organism evidence="5 6">
    <name type="scientific">Candidatus Rothia avistercoris</name>
    <dbReference type="NCBI Taxonomy" id="2840479"/>
    <lineage>
        <taxon>Bacteria</taxon>
        <taxon>Bacillati</taxon>
        <taxon>Actinomycetota</taxon>
        <taxon>Actinomycetes</taxon>
        <taxon>Micrococcales</taxon>
        <taxon>Micrococcaceae</taxon>
        <taxon>Rothia</taxon>
    </lineage>
</organism>
<dbReference type="Proteomes" id="UP000823908">
    <property type="component" value="Unassembled WGS sequence"/>
</dbReference>
<evidence type="ECO:0000313" key="5">
    <source>
        <dbReference type="EMBL" id="HJD51279.1"/>
    </source>
</evidence>
<keyword evidence="2" id="KW-0255">Endonuclease</keyword>
<dbReference type="SUPFAM" id="SSF52980">
    <property type="entry name" value="Restriction endonuclease-like"/>
    <property type="match status" value="2"/>
</dbReference>
<dbReference type="InterPro" id="IPR037057">
    <property type="entry name" value="DNA_rep_MutH/T2_RE_sf"/>
</dbReference>
<comment type="caution">
    <text evidence="5">The sequence shown here is derived from an EMBL/GenBank/DDBJ whole genome shotgun (WGS) entry which is preliminary data.</text>
</comment>
<dbReference type="InterPro" id="IPR011335">
    <property type="entry name" value="Restrct_endonuc-II-like"/>
</dbReference>
<dbReference type="InterPro" id="IPR011337">
    <property type="entry name" value="DNA_rep_MutH/RE_typeII_Sau3AI"/>
</dbReference>
<evidence type="ECO:0000256" key="2">
    <source>
        <dbReference type="ARBA" id="ARBA00022759"/>
    </source>
</evidence>
<dbReference type="Pfam" id="PF02976">
    <property type="entry name" value="MutH"/>
    <property type="match status" value="1"/>
</dbReference>
<keyword evidence="3" id="KW-0378">Hydrolase</keyword>
<dbReference type="CDD" id="cd22355">
    <property type="entry name" value="Sau3AI_C"/>
    <property type="match status" value="1"/>
</dbReference>
<name>A0A9D2ZTD0_9MICC</name>
<gene>
    <name evidence="5" type="ORF">H9908_05380</name>
</gene>
<evidence type="ECO:0000313" key="6">
    <source>
        <dbReference type="Proteomes" id="UP000823908"/>
    </source>
</evidence>
<evidence type="ECO:0000256" key="3">
    <source>
        <dbReference type="ARBA" id="ARBA00022801"/>
    </source>
</evidence>